<evidence type="ECO:0000313" key="2">
    <source>
        <dbReference type="EMBL" id="GIF54191.1"/>
    </source>
</evidence>
<organism evidence="2 3">
    <name type="scientific">Asanoa iriomotensis</name>
    <dbReference type="NCBI Taxonomy" id="234613"/>
    <lineage>
        <taxon>Bacteria</taxon>
        <taxon>Bacillati</taxon>
        <taxon>Actinomycetota</taxon>
        <taxon>Actinomycetes</taxon>
        <taxon>Micromonosporales</taxon>
        <taxon>Micromonosporaceae</taxon>
        <taxon>Asanoa</taxon>
    </lineage>
</organism>
<comment type="caution">
    <text evidence="2">The sequence shown here is derived from an EMBL/GenBank/DDBJ whole genome shotgun (WGS) entry which is preliminary data.</text>
</comment>
<feature type="compositionally biased region" description="Basic residues" evidence="1">
    <location>
        <begin position="32"/>
        <end position="53"/>
    </location>
</feature>
<dbReference type="Proteomes" id="UP000624325">
    <property type="component" value="Unassembled WGS sequence"/>
</dbReference>
<name>A0ABQ4BVL1_9ACTN</name>
<feature type="region of interest" description="Disordered" evidence="1">
    <location>
        <begin position="1"/>
        <end position="78"/>
    </location>
</feature>
<proteinExistence type="predicted"/>
<sequence length="110" mass="12002">MTVALTAKNAMKNRSHGRSRNGTLMAPILALPRRRNKIYKPGRSATNHRRRAAGRATGRGPGRSAANHERRGRRPGAVARCGSARQCAVPNLGCRRCGPARRMPQAVRAR</sequence>
<keyword evidence="3" id="KW-1185">Reference proteome</keyword>
<evidence type="ECO:0000256" key="1">
    <source>
        <dbReference type="SAM" id="MobiDB-lite"/>
    </source>
</evidence>
<protein>
    <submittedName>
        <fullName evidence="2">Uncharacterized protein</fullName>
    </submittedName>
</protein>
<gene>
    <name evidence="2" type="ORF">Air01nite_02860</name>
</gene>
<accession>A0ABQ4BVL1</accession>
<reference evidence="2 3" key="1">
    <citation type="submission" date="2021-01" db="EMBL/GenBank/DDBJ databases">
        <title>Whole genome shotgun sequence of Asanoa iriomotensis NBRC 100142.</title>
        <authorList>
            <person name="Komaki H."/>
            <person name="Tamura T."/>
        </authorList>
    </citation>
    <scope>NUCLEOTIDE SEQUENCE [LARGE SCALE GENOMIC DNA]</scope>
    <source>
        <strain evidence="2 3">NBRC 100142</strain>
    </source>
</reference>
<evidence type="ECO:0000313" key="3">
    <source>
        <dbReference type="Proteomes" id="UP000624325"/>
    </source>
</evidence>
<feature type="compositionally biased region" description="Low complexity" evidence="1">
    <location>
        <begin position="54"/>
        <end position="65"/>
    </location>
</feature>
<dbReference type="EMBL" id="BONC01000001">
    <property type="protein sequence ID" value="GIF54191.1"/>
    <property type="molecule type" value="Genomic_DNA"/>
</dbReference>